<dbReference type="PANTHER" id="PTHR39624">
    <property type="entry name" value="PROTEIN INVOLVED IN RIMO-MEDIATED BETA-METHYLTHIOLATION OF RIBOSOMAL PROTEIN S12 YCAO"/>
    <property type="match status" value="1"/>
</dbReference>
<sequence>MSVEITAQHHGGQKVVAVHSPSGAKLATDAPRDNGGQGNDFSPTDLVATALGSCILTIMGLVAARHELDLAGARVQVIKEMVSHPLRRIGSLKTTVTFPVGLVPEQIRSRLEAAAGKCPVHQSLHHDIDAPIIFIYEE</sequence>
<name>A0A517MAU0_9BACT</name>
<dbReference type="Pfam" id="PF02566">
    <property type="entry name" value="OsmC"/>
    <property type="match status" value="1"/>
</dbReference>
<dbReference type="PANTHER" id="PTHR39624:SF2">
    <property type="entry name" value="OSMC-LIKE PROTEIN"/>
    <property type="match status" value="1"/>
</dbReference>
<dbReference type="InterPro" id="IPR003718">
    <property type="entry name" value="OsmC/Ohr_fam"/>
</dbReference>
<gene>
    <name evidence="2" type="ORF">FF011L_07300</name>
</gene>
<dbReference type="Proteomes" id="UP000320672">
    <property type="component" value="Chromosome"/>
</dbReference>
<keyword evidence="3" id="KW-1185">Reference proteome</keyword>
<dbReference type="RefSeq" id="WP_145350157.1">
    <property type="nucleotide sequence ID" value="NZ_CP036262.1"/>
</dbReference>
<reference evidence="2 3" key="1">
    <citation type="submission" date="2019-02" db="EMBL/GenBank/DDBJ databases">
        <title>Deep-cultivation of Planctomycetes and their phenomic and genomic characterization uncovers novel biology.</title>
        <authorList>
            <person name="Wiegand S."/>
            <person name="Jogler M."/>
            <person name="Boedeker C."/>
            <person name="Pinto D."/>
            <person name="Vollmers J."/>
            <person name="Rivas-Marin E."/>
            <person name="Kohn T."/>
            <person name="Peeters S.H."/>
            <person name="Heuer A."/>
            <person name="Rast P."/>
            <person name="Oberbeckmann S."/>
            <person name="Bunk B."/>
            <person name="Jeske O."/>
            <person name="Meyerdierks A."/>
            <person name="Storesund J.E."/>
            <person name="Kallscheuer N."/>
            <person name="Luecker S."/>
            <person name="Lage O.M."/>
            <person name="Pohl T."/>
            <person name="Merkel B.J."/>
            <person name="Hornburger P."/>
            <person name="Mueller R.-W."/>
            <person name="Bruemmer F."/>
            <person name="Labrenz M."/>
            <person name="Spormann A.M."/>
            <person name="Op den Camp H."/>
            <person name="Overmann J."/>
            <person name="Amann R."/>
            <person name="Jetten M.S.M."/>
            <person name="Mascher T."/>
            <person name="Medema M.H."/>
            <person name="Devos D.P."/>
            <person name="Kaster A.-K."/>
            <person name="Ovreas L."/>
            <person name="Rohde M."/>
            <person name="Galperin M.Y."/>
            <person name="Jogler C."/>
        </authorList>
    </citation>
    <scope>NUCLEOTIDE SEQUENCE [LARGE SCALE GENOMIC DNA]</scope>
    <source>
        <strain evidence="2 3">FF011L</strain>
    </source>
</reference>
<protein>
    <submittedName>
        <fullName evidence="2">OsmC-like protein</fullName>
    </submittedName>
</protein>
<dbReference type="SUPFAM" id="SSF82784">
    <property type="entry name" value="OsmC-like"/>
    <property type="match status" value="1"/>
</dbReference>
<dbReference type="InterPro" id="IPR015946">
    <property type="entry name" value="KH_dom-like_a/b"/>
</dbReference>
<evidence type="ECO:0000313" key="3">
    <source>
        <dbReference type="Proteomes" id="UP000320672"/>
    </source>
</evidence>
<dbReference type="OrthoDB" id="290036at2"/>
<dbReference type="Gene3D" id="3.30.300.20">
    <property type="match status" value="1"/>
</dbReference>
<dbReference type="KEGG" id="rml:FF011L_07300"/>
<dbReference type="AlphaFoldDB" id="A0A517MAU0"/>
<evidence type="ECO:0000256" key="1">
    <source>
        <dbReference type="SAM" id="MobiDB-lite"/>
    </source>
</evidence>
<dbReference type="InterPro" id="IPR036102">
    <property type="entry name" value="OsmC/Ohrsf"/>
</dbReference>
<evidence type="ECO:0000313" key="2">
    <source>
        <dbReference type="EMBL" id="QDS91994.1"/>
    </source>
</evidence>
<accession>A0A517MAU0</accession>
<proteinExistence type="predicted"/>
<dbReference type="EMBL" id="CP036262">
    <property type="protein sequence ID" value="QDS91994.1"/>
    <property type="molecule type" value="Genomic_DNA"/>
</dbReference>
<organism evidence="2 3">
    <name type="scientific">Roseimaritima multifibrata</name>
    <dbReference type="NCBI Taxonomy" id="1930274"/>
    <lineage>
        <taxon>Bacteria</taxon>
        <taxon>Pseudomonadati</taxon>
        <taxon>Planctomycetota</taxon>
        <taxon>Planctomycetia</taxon>
        <taxon>Pirellulales</taxon>
        <taxon>Pirellulaceae</taxon>
        <taxon>Roseimaritima</taxon>
    </lineage>
</organism>
<feature type="region of interest" description="Disordered" evidence="1">
    <location>
        <begin position="1"/>
        <end position="40"/>
    </location>
</feature>